<name>A0AAD9G3J7_9STRA</name>
<proteinExistence type="predicted"/>
<reference evidence="1" key="1">
    <citation type="submission" date="2023-08" db="EMBL/GenBank/DDBJ databases">
        <title>Reference Genome Resource for the Citrus Pathogen Phytophthora citrophthora.</title>
        <authorList>
            <person name="Moller H."/>
            <person name="Coetzee B."/>
            <person name="Rose L.J."/>
            <person name="Van Niekerk J.M."/>
        </authorList>
    </citation>
    <scope>NUCLEOTIDE SEQUENCE</scope>
    <source>
        <strain evidence="1">STE-U-9442</strain>
    </source>
</reference>
<dbReference type="Proteomes" id="UP001259832">
    <property type="component" value="Unassembled WGS sequence"/>
</dbReference>
<protein>
    <submittedName>
        <fullName evidence="1">Uncharacterized protein</fullName>
    </submittedName>
</protein>
<gene>
    <name evidence="1" type="ORF">P3T76_013280</name>
</gene>
<evidence type="ECO:0000313" key="2">
    <source>
        <dbReference type="Proteomes" id="UP001259832"/>
    </source>
</evidence>
<dbReference type="EMBL" id="JASMQC010000035">
    <property type="protein sequence ID" value="KAK1931091.1"/>
    <property type="molecule type" value="Genomic_DNA"/>
</dbReference>
<keyword evidence="2" id="KW-1185">Reference proteome</keyword>
<sequence>MMALLMCRGGPYSRNLALQMDWSISPDISEAKALLVDSSGSGKLKKLGTYGEGQRTYLRSADVLSTGAFVSLWVAFFVTGPLGERNSSITGDGLQGFTFYTAALRTPLTTRNTDGPYFILKVGAVHRQDSATTRAPGQ</sequence>
<accession>A0AAD9G3J7</accession>
<comment type="caution">
    <text evidence="1">The sequence shown here is derived from an EMBL/GenBank/DDBJ whole genome shotgun (WGS) entry which is preliminary data.</text>
</comment>
<organism evidence="1 2">
    <name type="scientific">Phytophthora citrophthora</name>
    <dbReference type="NCBI Taxonomy" id="4793"/>
    <lineage>
        <taxon>Eukaryota</taxon>
        <taxon>Sar</taxon>
        <taxon>Stramenopiles</taxon>
        <taxon>Oomycota</taxon>
        <taxon>Peronosporomycetes</taxon>
        <taxon>Peronosporales</taxon>
        <taxon>Peronosporaceae</taxon>
        <taxon>Phytophthora</taxon>
    </lineage>
</organism>
<dbReference type="AlphaFoldDB" id="A0AAD9G3J7"/>
<evidence type="ECO:0000313" key="1">
    <source>
        <dbReference type="EMBL" id="KAK1931091.1"/>
    </source>
</evidence>